<organism evidence="2 3">
    <name type="scientific">Opacimonas viscosa</name>
    <dbReference type="NCBI Taxonomy" id="2961944"/>
    <lineage>
        <taxon>Bacteria</taxon>
        <taxon>Pseudomonadati</taxon>
        <taxon>Pseudomonadota</taxon>
        <taxon>Gammaproteobacteria</taxon>
        <taxon>Alteromonadales</taxon>
        <taxon>Alteromonadaceae</taxon>
        <taxon>Opacimonas</taxon>
    </lineage>
</organism>
<comment type="caution">
    <text evidence="2">The sequence shown here is derived from an EMBL/GenBank/DDBJ whole genome shotgun (WGS) entry which is preliminary data.</text>
</comment>
<dbReference type="GO" id="GO:0016020">
    <property type="term" value="C:membrane"/>
    <property type="evidence" value="ECO:0007669"/>
    <property type="project" value="TreeGrafter"/>
</dbReference>
<dbReference type="PANTHER" id="PTHR43798:SF33">
    <property type="entry name" value="HYDROLASE, PUTATIVE (AFU_ORTHOLOGUE AFUA_2G14860)-RELATED"/>
    <property type="match status" value="1"/>
</dbReference>
<dbReference type="InterPro" id="IPR050266">
    <property type="entry name" value="AB_hydrolase_sf"/>
</dbReference>
<feature type="domain" description="AB hydrolase-1" evidence="1">
    <location>
        <begin position="49"/>
        <end position="298"/>
    </location>
</feature>
<dbReference type="SUPFAM" id="SSF53474">
    <property type="entry name" value="alpha/beta-Hydrolases"/>
    <property type="match status" value="1"/>
</dbReference>
<dbReference type="RefSeq" id="WP_254099003.1">
    <property type="nucleotide sequence ID" value="NZ_JANATA010000004.1"/>
</dbReference>
<dbReference type="InterPro" id="IPR029058">
    <property type="entry name" value="AB_hydrolase_fold"/>
</dbReference>
<sequence length="313" mass="35536">MFKNLLGYQQTAQYFSYSGYNIAYWQVSTPSPTGVRVEPHLLSPSAEPIVFLHGFPSASLDWSKVWNLLSNSQNNDGYGDFHAIDFLGFGLSDKPHPHRYTLQEQADIIVTYLHRQGIRQCHIVAHDYGVSVAQELLARQTLEHNDNFSITSMMFLNGGLFAELHRPILTQKLLHSSLGPWLAKCMSKRSLTKGFNKIFGQSTPPETLVLDELWALLKHAEGTRVIPSLLGYLDERKQYRNRWVRAMQSTPVPLGFINGVQDPISGQHMLDAFTKLLPSAYTKALDVGHYPQLEDPNSVYLALKEFWRMSDTQ</sequence>
<dbReference type="PANTHER" id="PTHR43798">
    <property type="entry name" value="MONOACYLGLYCEROL LIPASE"/>
    <property type="match status" value="1"/>
</dbReference>
<gene>
    <name evidence="2" type="ORF">NLF92_03660</name>
</gene>
<dbReference type="GO" id="GO:0046464">
    <property type="term" value="P:acylglycerol catabolic process"/>
    <property type="evidence" value="ECO:0007669"/>
    <property type="project" value="TreeGrafter"/>
</dbReference>
<dbReference type="EMBL" id="JANATA010000004">
    <property type="protein sequence ID" value="MCP3428042.1"/>
    <property type="molecule type" value="Genomic_DNA"/>
</dbReference>
<evidence type="ECO:0000259" key="1">
    <source>
        <dbReference type="Pfam" id="PF12697"/>
    </source>
</evidence>
<dbReference type="PRINTS" id="PR00412">
    <property type="entry name" value="EPOXHYDRLASE"/>
</dbReference>
<dbReference type="Proteomes" id="UP001165413">
    <property type="component" value="Unassembled WGS sequence"/>
</dbReference>
<evidence type="ECO:0000313" key="2">
    <source>
        <dbReference type="EMBL" id="MCP3428042.1"/>
    </source>
</evidence>
<dbReference type="Gene3D" id="3.40.50.1820">
    <property type="entry name" value="alpha/beta hydrolase"/>
    <property type="match status" value="1"/>
</dbReference>
<keyword evidence="3" id="KW-1185">Reference proteome</keyword>
<dbReference type="GO" id="GO:0047372">
    <property type="term" value="F:monoacylglycerol lipase activity"/>
    <property type="evidence" value="ECO:0007669"/>
    <property type="project" value="TreeGrafter"/>
</dbReference>
<accession>A0AA41X1A8</accession>
<dbReference type="Pfam" id="PF12697">
    <property type="entry name" value="Abhydrolase_6"/>
    <property type="match status" value="1"/>
</dbReference>
<keyword evidence="2" id="KW-0378">Hydrolase</keyword>
<name>A0AA41X1A8_9ALTE</name>
<proteinExistence type="predicted"/>
<reference evidence="2" key="1">
    <citation type="submission" date="2022-07" db="EMBL/GenBank/DDBJ databases">
        <title>Characterization of the Novel Bacterium Alteromonas immobilis LMIT006 and Alteromonas gregis LMIT007.</title>
        <authorList>
            <person name="Lin X."/>
        </authorList>
    </citation>
    <scope>NUCLEOTIDE SEQUENCE</scope>
    <source>
        <strain evidence="2">LMIT007</strain>
    </source>
</reference>
<dbReference type="InterPro" id="IPR000073">
    <property type="entry name" value="AB_hydrolase_1"/>
</dbReference>
<evidence type="ECO:0000313" key="3">
    <source>
        <dbReference type="Proteomes" id="UP001165413"/>
    </source>
</evidence>
<dbReference type="InterPro" id="IPR000639">
    <property type="entry name" value="Epox_hydrolase-like"/>
</dbReference>
<protein>
    <submittedName>
        <fullName evidence="2">Alpha/beta hydrolase</fullName>
    </submittedName>
</protein>
<dbReference type="AlphaFoldDB" id="A0AA41X1A8"/>